<feature type="compositionally biased region" description="Acidic residues" evidence="1">
    <location>
        <begin position="77"/>
        <end position="92"/>
    </location>
</feature>
<evidence type="ECO:0000256" key="2">
    <source>
        <dbReference type="SAM" id="SignalP"/>
    </source>
</evidence>
<proteinExistence type="predicted"/>
<name>A0A9W7C880_9STRA</name>
<dbReference type="OrthoDB" id="205308at2759"/>
<dbReference type="Proteomes" id="UP001165122">
    <property type="component" value="Unassembled WGS sequence"/>
</dbReference>
<gene>
    <name evidence="3" type="ORF">TrLO_g4924</name>
</gene>
<sequence length="341" mass="37457">MKSTLFLAFLASPSTSLTPSTTSPTFIKLGNHLKLRGGDGDFEQTSGFITSDSEESDVGFGFERGGGGMVREREEVVDFGNEEEGEGEEEDVGFASESDSYPPEYSDYTTSLPNQSSFSDDEDSESFNYESAASEDESDTLPSTFEPEQLSPPKPKPSTVQYIITPKMSKVLISELGYTSEEVSKMKPDVAAVVIQRRLSRPKSGMPGPWFREEEGEVTKNPSLPPLLKPFRSAFKLTLKVAPILVAGWVSGKVRNNNRMNVSRFVQKGVQKAAAVRLPSISSAKTIVDSIPSSLQEIPDELLDTVTLSKMKTKDYDETWLDKFISAVLMRLSDVFSSSGY</sequence>
<feature type="chain" id="PRO_5040724524" evidence="2">
    <location>
        <begin position="17"/>
        <end position="341"/>
    </location>
</feature>
<reference evidence="4" key="1">
    <citation type="journal article" date="2023" name="Commun. Biol.">
        <title>Genome analysis of Parmales, the sister group of diatoms, reveals the evolutionary specialization of diatoms from phago-mixotrophs to photoautotrophs.</title>
        <authorList>
            <person name="Ban H."/>
            <person name="Sato S."/>
            <person name="Yoshikawa S."/>
            <person name="Yamada K."/>
            <person name="Nakamura Y."/>
            <person name="Ichinomiya M."/>
            <person name="Sato N."/>
            <person name="Blanc-Mathieu R."/>
            <person name="Endo H."/>
            <person name="Kuwata A."/>
            <person name="Ogata H."/>
        </authorList>
    </citation>
    <scope>NUCLEOTIDE SEQUENCE [LARGE SCALE GENOMIC DNA]</scope>
    <source>
        <strain evidence="4">NIES 3700</strain>
    </source>
</reference>
<evidence type="ECO:0000256" key="1">
    <source>
        <dbReference type="SAM" id="MobiDB-lite"/>
    </source>
</evidence>
<evidence type="ECO:0000313" key="4">
    <source>
        <dbReference type="Proteomes" id="UP001165122"/>
    </source>
</evidence>
<dbReference type="EMBL" id="BRXW01000034">
    <property type="protein sequence ID" value="GMI01461.1"/>
    <property type="molecule type" value="Genomic_DNA"/>
</dbReference>
<dbReference type="AlphaFoldDB" id="A0A9W7C880"/>
<accession>A0A9W7C880</accession>
<keyword evidence="2" id="KW-0732">Signal</keyword>
<organism evidence="3 4">
    <name type="scientific">Triparma laevis f. longispina</name>
    <dbReference type="NCBI Taxonomy" id="1714387"/>
    <lineage>
        <taxon>Eukaryota</taxon>
        <taxon>Sar</taxon>
        <taxon>Stramenopiles</taxon>
        <taxon>Ochrophyta</taxon>
        <taxon>Bolidophyceae</taxon>
        <taxon>Parmales</taxon>
        <taxon>Triparmaceae</taxon>
        <taxon>Triparma</taxon>
    </lineage>
</organism>
<keyword evidence="4" id="KW-1185">Reference proteome</keyword>
<comment type="caution">
    <text evidence="3">The sequence shown here is derived from an EMBL/GenBank/DDBJ whole genome shotgun (WGS) entry which is preliminary data.</text>
</comment>
<feature type="signal peptide" evidence="2">
    <location>
        <begin position="1"/>
        <end position="16"/>
    </location>
</feature>
<feature type="region of interest" description="Disordered" evidence="1">
    <location>
        <begin position="47"/>
        <end position="160"/>
    </location>
</feature>
<protein>
    <submittedName>
        <fullName evidence="3">Uncharacterized protein</fullName>
    </submittedName>
</protein>
<evidence type="ECO:0000313" key="3">
    <source>
        <dbReference type="EMBL" id="GMI01461.1"/>
    </source>
</evidence>